<evidence type="ECO:0008006" key="5">
    <source>
        <dbReference type="Google" id="ProtNLM"/>
    </source>
</evidence>
<feature type="domain" description="NADH-ubiquinone oxidoreductase 21kDa subunit N-terminal" evidence="2">
    <location>
        <begin position="9"/>
        <end position="95"/>
    </location>
</feature>
<reference evidence="4" key="1">
    <citation type="submission" date="2013-07" db="EMBL/GenBank/DDBJ databases">
        <title>The genome of an arbuscular mycorrhizal fungus provides insights into the evolution of the oldest plant symbiosis.</title>
        <authorList>
            <consortium name="DOE Joint Genome Institute"/>
            <person name="Tisserant E."/>
            <person name="Malbreil M."/>
            <person name="Kuo A."/>
            <person name="Kohler A."/>
            <person name="Symeonidi A."/>
            <person name="Balestrini R."/>
            <person name="Charron P."/>
            <person name="Duensing N."/>
            <person name="Frei-dit-Frey N."/>
            <person name="Gianinazzi-Pearson V."/>
            <person name="Gilbert B."/>
            <person name="Handa Y."/>
            <person name="Hijri M."/>
            <person name="Kaul R."/>
            <person name="Kawaguchi M."/>
            <person name="Krajinski F."/>
            <person name="Lammers P."/>
            <person name="Lapierre D."/>
            <person name="Masclaux F.G."/>
            <person name="Murat C."/>
            <person name="Morin E."/>
            <person name="Ndikumana S."/>
            <person name="Pagni M."/>
            <person name="Petitpierre D."/>
            <person name="Requena N."/>
            <person name="Rosikiewicz P."/>
            <person name="Riley R."/>
            <person name="Saito K."/>
            <person name="San Clemente H."/>
            <person name="Shapiro H."/>
            <person name="van Tuinen D."/>
            <person name="Becard G."/>
            <person name="Bonfante P."/>
            <person name="Paszkowski U."/>
            <person name="Shachar-Hill Y."/>
            <person name="Young J.P."/>
            <person name="Sanders I.R."/>
            <person name="Henrissat B."/>
            <person name="Rensing S.A."/>
            <person name="Grigoriev I.V."/>
            <person name="Corradi N."/>
            <person name="Roux C."/>
            <person name="Martin F."/>
        </authorList>
    </citation>
    <scope>NUCLEOTIDE SEQUENCE</scope>
    <source>
        <strain evidence="4">DAOM 197198</strain>
    </source>
</reference>
<organism evidence="4">
    <name type="scientific">Rhizophagus irregularis (strain DAOM 181602 / DAOM 197198 / MUCL 43194)</name>
    <name type="common">Arbuscular mycorrhizal fungus</name>
    <name type="synonym">Glomus intraradices</name>
    <dbReference type="NCBI Taxonomy" id="747089"/>
    <lineage>
        <taxon>Eukaryota</taxon>
        <taxon>Fungi</taxon>
        <taxon>Fungi incertae sedis</taxon>
        <taxon>Mucoromycota</taxon>
        <taxon>Glomeromycotina</taxon>
        <taxon>Glomeromycetes</taxon>
        <taxon>Glomerales</taxon>
        <taxon>Glomeraceae</taxon>
        <taxon>Rhizophagus</taxon>
    </lineage>
</organism>
<accession>U9UMM9</accession>
<sequence>MAQTQSSQTNYPVIDIDPHFKRVVRYFRPSDYVVWAGVTASGPAFMLMMGKEIERTGGPSKGLPIALKLSTVLGFSAGFLLSYQRSSLRFWGWTENSKEMEKDRDEMAKLLEKGEPLYGPEHMDEFNQKASSWFSKYSALKFSSIPWFNFANHRSHGVDPKKYENN</sequence>
<dbReference type="HOGENOM" id="CLU_087364_0_0_1"/>
<dbReference type="eggNOG" id="ENOG502S1BF">
    <property type="taxonomic scope" value="Eukaryota"/>
</dbReference>
<dbReference type="VEuPathDB" id="FungiDB:RhiirFUN_004391"/>
<feature type="domain" description="NADH-ubiquinone oxidoreductase 21kDa subunit C-terminal fungi" evidence="3">
    <location>
        <begin position="104"/>
        <end position="164"/>
    </location>
</feature>
<dbReference type="InterPro" id="IPR053229">
    <property type="entry name" value="NADH-Q_oxidrdct_subunit"/>
</dbReference>
<protein>
    <recommendedName>
        <fullName evidence="5">NADH-ubiquinone oxidoreductase complex I, 21 kDa subunit-domain-containing protein</fullName>
    </recommendedName>
</protein>
<gene>
    <name evidence="4" type="ORF">GLOINDRAFT_321616</name>
</gene>
<keyword evidence="1" id="KW-0812">Transmembrane</keyword>
<evidence type="ECO:0000259" key="2">
    <source>
        <dbReference type="Pfam" id="PF10785"/>
    </source>
</evidence>
<dbReference type="AlphaFoldDB" id="U9UMM9"/>
<evidence type="ECO:0000259" key="3">
    <source>
        <dbReference type="Pfam" id="PF12853"/>
    </source>
</evidence>
<dbReference type="Pfam" id="PF10785">
    <property type="entry name" value="NADH-u_ox-rdase"/>
    <property type="match status" value="1"/>
</dbReference>
<proteinExistence type="predicted"/>
<dbReference type="Pfam" id="PF12853">
    <property type="entry name" value="NADH_u_ox_C"/>
    <property type="match status" value="1"/>
</dbReference>
<dbReference type="EMBL" id="KI280656">
    <property type="protein sequence ID" value="ESA16871.1"/>
    <property type="molecule type" value="Genomic_DNA"/>
</dbReference>
<evidence type="ECO:0000256" key="1">
    <source>
        <dbReference type="SAM" id="Phobius"/>
    </source>
</evidence>
<dbReference type="PANTHER" id="PTHR34062:SF1">
    <property type="entry name" value="NADH-UBIQUINONE OXIDOREDUCTASE 21KDA SUBUNIT N-TERMINAL DOMAIN-CONTAINING PROTEIN"/>
    <property type="match status" value="1"/>
</dbReference>
<name>U9UMM9_RHIID</name>
<dbReference type="InterPro" id="IPR024549">
    <property type="entry name" value="NADH-UbQ_OxRdtase_su21_C_fun"/>
</dbReference>
<feature type="transmembrane region" description="Helical" evidence="1">
    <location>
        <begin position="62"/>
        <end position="83"/>
    </location>
</feature>
<keyword evidence="1" id="KW-0472">Membrane</keyword>
<dbReference type="InterPro" id="IPR019721">
    <property type="entry name" value="NADH-UbQ_OxRdtase_su21_N"/>
</dbReference>
<evidence type="ECO:0000313" key="4">
    <source>
        <dbReference type="EMBL" id="ESA16871.1"/>
    </source>
</evidence>
<keyword evidence="1" id="KW-1133">Transmembrane helix</keyword>
<feature type="transmembrane region" description="Helical" evidence="1">
    <location>
        <begin position="32"/>
        <end position="50"/>
    </location>
</feature>
<dbReference type="PANTHER" id="PTHR34062">
    <property type="entry name" value="OXIDOREDUCTASE 21 KDA SUBUNIT, PUTATIVE (AFU_ORTHOLOGUE AFUA_4G04750)-RELATED"/>
    <property type="match status" value="1"/>
</dbReference>